<dbReference type="AlphaFoldDB" id="S7TP79"/>
<dbReference type="eggNOG" id="COG3090">
    <property type="taxonomic scope" value="Bacteria"/>
</dbReference>
<dbReference type="EMBL" id="ATHJ01000094">
    <property type="protein sequence ID" value="EPR39042.1"/>
    <property type="molecule type" value="Genomic_DNA"/>
</dbReference>
<evidence type="ECO:0000256" key="2">
    <source>
        <dbReference type="ARBA" id="ARBA00022448"/>
    </source>
</evidence>
<keyword evidence="7 9" id="KW-0472">Membrane</keyword>
<reference evidence="11 12" key="1">
    <citation type="journal article" date="2013" name="Genome Announc.">
        <title>Draft genome sequences for three mercury-methylating, sulfate-reducing bacteria.</title>
        <authorList>
            <person name="Brown S.D."/>
            <person name="Hurt R.A.Jr."/>
            <person name="Gilmour C.C."/>
            <person name="Elias D.A."/>
        </authorList>
    </citation>
    <scope>NUCLEOTIDE SEQUENCE [LARGE SCALE GENOMIC DNA]</scope>
    <source>
        <strain evidence="11 12">DSM 2059</strain>
    </source>
</reference>
<feature type="transmembrane region" description="Helical" evidence="9">
    <location>
        <begin position="21"/>
        <end position="47"/>
    </location>
</feature>
<name>S7TP79_DESML</name>
<accession>S7TP79</accession>
<dbReference type="InterPro" id="IPR055348">
    <property type="entry name" value="DctQ"/>
</dbReference>
<feature type="domain" description="Tripartite ATP-independent periplasmic transporters DctQ component" evidence="10">
    <location>
        <begin position="33"/>
        <end position="162"/>
    </location>
</feature>
<proteinExistence type="inferred from homology"/>
<evidence type="ECO:0000256" key="5">
    <source>
        <dbReference type="ARBA" id="ARBA00022692"/>
    </source>
</evidence>
<evidence type="ECO:0000313" key="12">
    <source>
        <dbReference type="Proteomes" id="UP000014977"/>
    </source>
</evidence>
<feature type="transmembrane region" description="Helical" evidence="9">
    <location>
        <begin position="53"/>
        <end position="71"/>
    </location>
</feature>
<evidence type="ECO:0000256" key="8">
    <source>
        <dbReference type="ARBA" id="ARBA00038436"/>
    </source>
</evidence>
<keyword evidence="12" id="KW-1185">Reference proteome</keyword>
<evidence type="ECO:0000256" key="7">
    <source>
        <dbReference type="ARBA" id="ARBA00023136"/>
    </source>
</evidence>
<dbReference type="InterPro" id="IPR007387">
    <property type="entry name" value="TRAP_DctQ"/>
</dbReference>
<evidence type="ECO:0000256" key="6">
    <source>
        <dbReference type="ARBA" id="ARBA00022989"/>
    </source>
</evidence>
<evidence type="ECO:0000259" key="10">
    <source>
        <dbReference type="Pfam" id="PF04290"/>
    </source>
</evidence>
<keyword evidence="3" id="KW-1003">Cell membrane</keyword>
<evidence type="ECO:0000313" key="11">
    <source>
        <dbReference type="EMBL" id="EPR39042.1"/>
    </source>
</evidence>
<gene>
    <name evidence="11" type="ORF">dsmv_0452</name>
</gene>
<dbReference type="GO" id="GO:0015740">
    <property type="term" value="P:C4-dicarboxylate transport"/>
    <property type="evidence" value="ECO:0007669"/>
    <property type="project" value="TreeGrafter"/>
</dbReference>
<sequence length="170" mass="18850">MTPPLGYRDMIDKLSTRINRVLVALGGIFLLAMVLLTCGNILLRIIWVPIRGTFELMGFFGAVTVSCALGYTQMRKGHIAVDVLVRRFPTRIARRLDGINHLVCALFFGVAAWQLFEKGQVLFRTGEVTETLRIIYYPFTFGTALGCGVLSLILIGQLIRVLMPKMGDGA</sequence>
<dbReference type="STRING" id="897.B2D07_05765"/>
<comment type="similarity">
    <text evidence="8">Belongs to the TRAP transporter small permease family.</text>
</comment>
<feature type="transmembrane region" description="Helical" evidence="9">
    <location>
        <begin position="136"/>
        <end position="156"/>
    </location>
</feature>
<keyword evidence="6 9" id="KW-1133">Transmembrane helix</keyword>
<evidence type="ECO:0000256" key="1">
    <source>
        <dbReference type="ARBA" id="ARBA00004429"/>
    </source>
</evidence>
<organism evidence="11 12">
    <name type="scientific">Desulfococcus multivorans DSM 2059</name>
    <dbReference type="NCBI Taxonomy" id="1121405"/>
    <lineage>
        <taxon>Bacteria</taxon>
        <taxon>Pseudomonadati</taxon>
        <taxon>Thermodesulfobacteriota</taxon>
        <taxon>Desulfobacteria</taxon>
        <taxon>Desulfobacterales</taxon>
        <taxon>Desulfococcaceae</taxon>
        <taxon>Desulfococcus</taxon>
    </lineage>
</organism>
<dbReference type="RefSeq" id="WP_020877114.1">
    <property type="nucleotide sequence ID" value="NZ_ATHJ01000094.1"/>
</dbReference>
<keyword evidence="4" id="KW-0997">Cell inner membrane</keyword>
<comment type="caution">
    <text evidence="11">The sequence shown here is derived from an EMBL/GenBank/DDBJ whole genome shotgun (WGS) entry which is preliminary data.</text>
</comment>
<dbReference type="Proteomes" id="UP000014977">
    <property type="component" value="Unassembled WGS sequence"/>
</dbReference>
<dbReference type="GO" id="GO:0005886">
    <property type="term" value="C:plasma membrane"/>
    <property type="evidence" value="ECO:0007669"/>
    <property type="project" value="UniProtKB-SubCell"/>
</dbReference>
<evidence type="ECO:0000256" key="4">
    <source>
        <dbReference type="ARBA" id="ARBA00022519"/>
    </source>
</evidence>
<dbReference type="PANTHER" id="PTHR35011:SF10">
    <property type="entry name" value="TRAP TRANSPORTER SMALL PERMEASE PROTEIN"/>
    <property type="match status" value="1"/>
</dbReference>
<comment type="subcellular location">
    <subcellularLocation>
        <location evidence="1">Cell inner membrane</location>
        <topology evidence="1">Multi-pass membrane protein</topology>
    </subcellularLocation>
</comment>
<evidence type="ECO:0000256" key="3">
    <source>
        <dbReference type="ARBA" id="ARBA00022475"/>
    </source>
</evidence>
<evidence type="ECO:0000256" key="9">
    <source>
        <dbReference type="SAM" id="Phobius"/>
    </source>
</evidence>
<dbReference type="GO" id="GO:0022857">
    <property type="term" value="F:transmembrane transporter activity"/>
    <property type="evidence" value="ECO:0007669"/>
    <property type="project" value="TreeGrafter"/>
</dbReference>
<dbReference type="Pfam" id="PF04290">
    <property type="entry name" value="DctQ"/>
    <property type="match status" value="1"/>
</dbReference>
<protein>
    <submittedName>
        <fullName evidence="11">Tripartite ATP-independent periplasmic transporter DctQ component</fullName>
    </submittedName>
</protein>
<dbReference type="PANTHER" id="PTHR35011">
    <property type="entry name" value="2,3-DIKETO-L-GULONATE TRAP TRANSPORTER SMALL PERMEASE PROTEIN YIAM"/>
    <property type="match status" value="1"/>
</dbReference>
<feature type="transmembrane region" description="Helical" evidence="9">
    <location>
        <begin position="96"/>
        <end position="116"/>
    </location>
</feature>
<keyword evidence="2" id="KW-0813">Transport</keyword>
<keyword evidence="5 9" id="KW-0812">Transmembrane</keyword>